<name>A0A9W2WRK0_PHYMC</name>
<dbReference type="GeneID" id="102995176"/>
<feature type="coiled-coil region" evidence="3">
    <location>
        <begin position="718"/>
        <end position="748"/>
    </location>
</feature>
<dbReference type="PANTHER" id="PTHR22461:SF1">
    <property type="entry name" value="SERINE-RICH COILED-COIL DOMAIN-CONTAINING PROTEIN 1"/>
    <property type="match status" value="1"/>
</dbReference>
<evidence type="ECO:0000256" key="4">
    <source>
        <dbReference type="SAM" id="MobiDB-lite"/>
    </source>
</evidence>
<dbReference type="CTD" id="401145"/>
<dbReference type="PANTHER" id="PTHR22461">
    <property type="entry name" value="SERINE-RICH COILED-COIL DOMAIN-CONTAINING PROTEIN 2-RELATED"/>
    <property type="match status" value="1"/>
</dbReference>
<evidence type="ECO:0000256" key="1">
    <source>
        <dbReference type="ARBA" id="ARBA00010949"/>
    </source>
</evidence>
<proteinExistence type="inferred from homology"/>
<dbReference type="InterPro" id="IPR029627">
    <property type="entry name" value="CCSER"/>
</dbReference>
<protein>
    <submittedName>
        <fullName evidence="6">Serine-rich coiled-coil domain-containing protein 1 isoform X1</fullName>
    </submittedName>
</protein>
<feature type="region of interest" description="Disordered" evidence="4">
    <location>
        <begin position="885"/>
        <end position="908"/>
    </location>
</feature>
<evidence type="ECO:0000313" key="6">
    <source>
        <dbReference type="RefSeq" id="XP_054941780.1"/>
    </source>
</evidence>
<feature type="compositionally biased region" description="Polar residues" evidence="4">
    <location>
        <begin position="81"/>
        <end position="102"/>
    </location>
</feature>
<keyword evidence="5" id="KW-1185">Reference proteome</keyword>
<evidence type="ECO:0000313" key="5">
    <source>
        <dbReference type="Proteomes" id="UP000248484"/>
    </source>
</evidence>
<comment type="similarity">
    <text evidence="1">Belongs to the CCSER family.</text>
</comment>
<accession>A0A9W2WRK0</accession>
<feature type="region of interest" description="Disordered" evidence="4">
    <location>
        <begin position="645"/>
        <end position="664"/>
    </location>
</feature>
<feature type="compositionally biased region" description="Low complexity" evidence="4">
    <location>
        <begin position="29"/>
        <end position="56"/>
    </location>
</feature>
<evidence type="ECO:0000256" key="2">
    <source>
        <dbReference type="ARBA" id="ARBA00023054"/>
    </source>
</evidence>
<evidence type="ECO:0000256" key="3">
    <source>
        <dbReference type="SAM" id="Coils"/>
    </source>
</evidence>
<feature type="compositionally biased region" description="Low complexity" evidence="4">
    <location>
        <begin position="649"/>
        <end position="663"/>
    </location>
</feature>
<keyword evidence="2 3" id="KW-0175">Coiled coil</keyword>
<feature type="region of interest" description="Disordered" evidence="4">
    <location>
        <begin position="156"/>
        <end position="175"/>
    </location>
</feature>
<feature type="region of interest" description="Disordered" evidence="4">
    <location>
        <begin position="1"/>
        <end position="102"/>
    </location>
</feature>
<dbReference type="AlphaFoldDB" id="A0A9W2WRK0"/>
<reference evidence="6" key="1">
    <citation type="submission" date="2025-08" db="UniProtKB">
        <authorList>
            <consortium name="RefSeq"/>
        </authorList>
    </citation>
    <scope>IDENTIFICATION</scope>
    <source>
        <tissue evidence="6">Muscle</tissue>
    </source>
</reference>
<dbReference type="RefSeq" id="XP_054941780.1">
    <property type="nucleotide sequence ID" value="XM_055085805.1"/>
</dbReference>
<gene>
    <name evidence="6" type="primary">CCSER1</name>
</gene>
<dbReference type="Proteomes" id="UP000248484">
    <property type="component" value="Chromosome 7"/>
</dbReference>
<sequence length="941" mass="103582">MGDSGSRRSTLVSRLPIFRRSISRKHDSLPSSPSSSNTVGVHSSSPSSTNSSSGSTGKRRSLFRTPAISFHHKKGSEPKQEPTNQNLSISNGAQPGHSSVQKLSLEEHTKTRGRHSVGFSSSRNKKITRSLTEDFEREKEHSTNKNVFINCLSSGKSEGDDSGFTEEQTRRSVKQSTKKLLTKSFSSHYKFSKPVPQSQSISLIQQSEFSLEIAQYQEREPVLLRASPSCSVDVTERAGSSLQSPLLSADFTTAQTPSEFLALTEDSVSEADAFPKSGSMASHCDNFGHSDSTSQISPSPAAATKTTIDLMGTVPCAIMSPGKYRLEGRWSTESKSLPETSAANQKEVLLQITELPAMNASDSEIHLSADTRRGEHMVIQNGEPVLATSSPRKLGFYEQHKAIAERVTGIHPVSDSRIIPSSGDRYILNKTSYGYDVNPAKVLASSLSPYREGRFIERRLRSSSEGTAGSSRMILKPKDGNVEEVNSLRKQRAGSSSSKMNSMDVLNNLGSCELDEDDLMLDLEFLEEQNLHPSVCREDSYHSVVSCAAVVLTPMDPTIDMKKREELKFPEPSKQNLSLKLTKEIDQEARCPHVRGTPSSPSADWPLPGVEENGGIDSLPFRLMLQDCTAVKTLLLKMKRVLQESTDMSPASSTTSLPVSPLTEEPSPFKTFFSLVGGEGTGTYSENLVLSLKSSSSTWVGALVPPQKNSKDIMKDECSMLKLQLKEKDELISQLQEELDKVQHLQKAFASRVDKSTQTELLGYDGLNLKRPESVQGGREATYRNRIVSQSLSTRDRKAMHTPTEDRFRYSAADQTSPYKSKTCQLSSLCLSSFLKDKELVEVIKHSRGTYETLTSEVTQNLRATVGQNSLKPIAKTEGLSTFSEKPKDQAAVARQHSTFTGRFGQPPRGPISLHMYSRKNVFLHHNLHTTELQALGQQDG</sequence>
<dbReference type="OrthoDB" id="10046062at2759"/>
<organism evidence="5 6">
    <name type="scientific">Physeter macrocephalus</name>
    <name type="common">Sperm whale</name>
    <name type="synonym">Physeter catodon</name>
    <dbReference type="NCBI Taxonomy" id="9755"/>
    <lineage>
        <taxon>Eukaryota</taxon>
        <taxon>Metazoa</taxon>
        <taxon>Chordata</taxon>
        <taxon>Craniata</taxon>
        <taxon>Vertebrata</taxon>
        <taxon>Euteleostomi</taxon>
        <taxon>Mammalia</taxon>
        <taxon>Eutheria</taxon>
        <taxon>Laurasiatheria</taxon>
        <taxon>Artiodactyla</taxon>
        <taxon>Whippomorpha</taxon>
        <taxon>Cetacea</taxon>
        <taxon>Odontoceti</taxon>
        <taxon>Physeteridae</taxon>
        <taxon>Physeter</taxon>
    </lineage>
</organism>